<dbReference type="InterPro" id="IPR003709">
    <property type="entry name" value="VanY-like_core_dom"/>
</dbReference>
<dbReference type="EMBL" id="FNFP01000001">
    <property type="protein sequence ID" value="SDK09818.1"/>
    <property type="molecule type" value="Genomic_DNA"/>
</dbReference>
<evidence type="ECO:0000313" key="2">
    <source>
        <dbReference type="EMBL" id="SDK09818.1"/>
    </source>
</evidence>
<dbReference type="RefSeq" id="WP_090550399.1">
    <property type="nucleotide sequence ID" value="NZ_FNFP01000001.1"/>
</dbReference>
<dbReference type="PANTHER" id="PTHR34385:SF1">
    <property type="entry name" value="PEPTIDOGLYCAN L-ALANYL-D-GLUTAMATE ENDOPEPTIDASE CWLK"/>
    <property type="match status" value="1"/>
</dbReference>
<dbReference type="STRING" id="393762.SAMN05660472_00730"/>
<sequence>MKTIVLKNEDIYRGNLILINKKYSIKLNEGEIKKNLVTVDYKYKNHLINKYTAKALRHTLNKINSKDSILPVSGFRSHQEQLQLYETSIRDNGIEFTQKFVAKPGASEHQSGMAIDLGQNKENIDYICPDFPYYGIFNKFREEAKRWGFIERYKQGKESVTGISKEPWHFRYVGYPHSAIIEEKGFVLEEYHDFIRNYTSCDNSYQYQCGNSRIKLFFVKSTADVQTLQIEDEYKSEVSGNNYDGFIITLFKELQ</sequence>
<organism evidence="2 3">
    <name type="scientific">Natronincola ferrireducens</name>
    <dbReference type="NCBI Taxonomy" id="393762"/>
    <lineage>
        <taxon>Bacteria</taxon>
        <taxon>Bacillati</taxon>
        <taxon>Bacillota</taxon>
        <taxon>Clostridia</taxon>
        <taxon>Peptostreptococcales</taxon>
        <taxon>Natronincolaceae</taxon>
        <taxon>Natronincola</taxon>
    </lineage>
</organism>
<evidence type="ECO:0000259" key="1">
    <source>
        <dbReference type="Pfam" id="PF02557"/>
    </source>
</evidence>
<name>A0A1G8Z424_9FIRM</name>
<keyword evidence="2" id="KW-0378">Hydrolase</keyword>
<reference evidence="2 3" key="1">
    <citation type="submission" date="2016-10" db="EMBL/GenBank/DDBJ databases">
        <authorList>
            <person name="de Groot N.N."/>
        </authorList>
    </citation>
    <scope>NUCLEOTIDE SEQUENCE [LARGE SCALE GENOMIC DNA]</scope>
    <source>
        <strain evidence="2 3">DSM 18346</strain>
    </source>
</reference>
<gene>
    <name evidence="2" type="ORF">SAMN05660472_00730</name>
</gene>
<dbReference type="Pfam" id="PF02557">
    <property type="entry name" value="VanY"/>
    <property type="match status" value="1"/>
</dbReference>
<keyword evidence="2" id="KW-0645">Protease</keyword>
<keyword evidence="3" id="KW-1185">Reference proteome</keyword>
<dbReference type="Proteomes" id="UP000198718">
    <property type="component" value="Unassembled WGS sequence"/>
</dbReference>
<dbReference type="OrthoDB" id="9792074at2"/>
<dbReference type="InterPro" id="IPR052179">
    <property type="entry name" value="DD-CPase-like"/>
</dbReference>
<dbReference type="Gene3D" id="3.30.200.180">
    <property type="match status" value="1"/>
</dbReference>
<proteinExistence type="predicted"/>
<evidence type="ECO:0000313" key="3">
    <source>
        <dbReference type="Proteomes" id="UP000198718"/>
    </source>
</evidence>
<keyword evidence="2" id="KW-0121">Carboxypeptidase</keyword>
<dbReference type="PANTHER" id="PTHR34385">
    <property type="entry name" value="D-ALANYL-D-ALANINE CARBOXYPEPTIDASE"/>
    <property type="match status" value="1"/>
</dbReference>
<feature type="domain" description="D-alanyl-D-alanine carboxypeptidase-like core" evidence="1">
    <location>
        <begin position="46"/>
        <end position="174"/>
    </location>
</feature>
<accession>A0A1G8Z424</accession>
<dbReference type="AlphaFoldDB" id="A0A1G8Z424"/>
<dbReference type="GO" id="GO:0006508">
    <property type="term" value="P:proteolysis"/>
    <property type="evidence" value="ECO:0007669"/>
    <property type="project" value="InterPro"/>
</dbReference>
<protein>
    <submittedName>
        <fullName evidence="2">D-alanyl-D-alanine dipeptidase/carboxypeptidase</fullName>
    </submittedName>
</protein>
<dbReference type="SUPFAM" id="SSF55166">
    <property type="entry name" value="Hedgehog/DD-peptidase"/>
    <property type="match status" value="1"/>
</dbReference>
<dbReference type="Gene3D" id="3.30.1380.10">
    <property type="match status" value="1"/>
</dbReference>
<dbReference type="GO" id="GO:0004180">
    <property type="term" value="F:carboxypeptidase activity"/>
    <property type="evidence" value="ECO:0007669"/>
    <property type="project" value="UniProtKB-KW"/>
</dbReference>
<dbReference type="InterPro" id="IPR009045">
    <property type="entry name" value="Zn_M74/Hedgehog-like"/>
</dbReference>